<dbReference type="AlphaFoldDB" id="A0A0E9RWI2"/>
<reference evidence="1" key="1">
    <citation type="submission" date="2014-11" db="EMBL/GenBank/DDBJ databases">
        <authorList>
            <person name="Amaro Gonzalez C."/>
        </authorList>
    </citation>
    <scope>NUCLEOTIDE SEQUENCE</scope>
</reference>
<protein>
    <submittedName>
        <fullName evidence="1">Uncharacterized protein</fullName>
    </submittedName>
</protein>
<dbReference type="EMBL" id="GBXM01075086">
    <property type="protein sequence ID" value="JAH33491.1"/>
    <property type="molecule type" value="Transcribed_RNA"/>
</dbReference>
<evidence type="ECO:0000313" key="1">
    <source>
        <dbReference type="EMBL" id="JAH33491.1"/>
    </source>
</evidence>
<proteinExistence type="predicted"/>
<name>A0A0E9RWI2_ANGAN</name>
<reference evidence="1" key="2">
    <citation type="journal article" date="2015" name="Fish Shellfish Immunol.">
        <title>Early steps in the European eel (Anguilla anguilla)-Vibrio vulnificus interaction in the gills: Role of the RtxA13 toxin.</title>
        <authorList>
            <person name="Callol A."/>
            <person name="Pajuelo D."/>
            <person name="Ebbesson L."/>
            <person name="Teles M."/>
            <person name="MacKenzie S."/>
            <person name="Amaro C."/>
        </authorList>
    </citation>
    <scope>NUCLEOTIDE SEQUENCE</scope>
</reference>
<accession>A0A0E9RWI2</accession>
<organism evidence="1">
    <name type="scientific">Anguilla anguilla</name>
    <name type="common">European freshwater eel</name>
    <name type="synonym">Muraena anguilla</name>
    <dbReference type="NCBI Taxonomy" id="7936"/>
    <lineage>
        <taxon>Eukaryota</taxon>
        <taxon>Metazoa</taxon>
        <taxon>Chordata</taxon>
        <taxon>Craniata</taxon>
        <taxon>Vertebrata</taxon>
        <taxon>Euteleostomi</taxon>
        <taxon>Actinopterygii</taxon>
        <taxon>Neopterygii</taxon>
        <taxon>Teleostei</taxon>
        <taxon>Anguilliformes</taxon>
        <taxon>Anguillidae</taxon>
        <taxon>Anguilla</taxon>
    </lineage>
</organism>
<sequence length="50" mass="5597">MCQPFWEHIYSPAMTGCAPGKNDQNLGTPLPALNYNYVNTSLNTFDFSIN</sequence>